<feature type="signal peptide" evidence="1">
    <location>
        <begin position="1"/>
        <end position="18"/>
    </location>
</feature>
<accession>A0A9P9JGD6</accession>
<dbReference type="EMBL" id="JAGMUV010000003">
    <property type="protein sequence ID" value="KAH7166206.1"/>
    <property type="molecule type" value="Genomic_DNA"/>
</dbReference>
<evidence type="ECO:0000313" key="3">
    <source>
        <dbReference type="Proteomes" id="UP000738349"/>
    </source>
</evidence>
<protein>
    <recommendedName>
        <fullName evidence="4">Secreted protein</fullName>
    </recommendedName>
</protein>
<feature type="non-terminal residue" evidence="2">
    <location>
        <position position="93"/>
    </location>
</feature>
<dbReference type="Proteomes" id="UP000738349">
    <property type="component" value="Unassembled WGS sequence"/>
</dbReference>
<keyword evidence="3" id="KW-1185">Reference proteome</keyword>
<gene>
    <name evidence="2" type="ORF">EDB81DRAFT_781728</name>
</gene>
<keyword evidence="1" id="KW-0732">Signal</keyword>
<dbReference type="AlphaFoldDB" id="A0A9P9JGD6"/>
<evidence type="ECO:0000313" key="2">
    <source>
        <dbReference type="EMBL" id="KAH7166206.1"/>
    </source>
</evidence>
<name>A0A9P9JGD6_9HYPO</name>
<comment type="caution">
    <text evidence="2">The sequence shown here is derived from an EMBL/GenBank/DDBJ whole genome shotgun (WGS) entry which is preliminary data.</text>
</comment>
<evidence type="ECO:0000256" key="1">
    <source>
        <dbReference type="SAM" id="SignalP"/>
    </source>
</evidence>
<proteinExistence type="predicted"/>
<feature type="chain" id="PRO_5040456233" description="Secreted protein" evidence="1">
    <location>
        <begin position="19"/>
        <end position="93"/>
    </location>
</feature>
<evidence type="ECO:0008006" key="4">
    <source>
        <dbReference type="Google" id="ProtNLM"/>
    </source>
</evidence>
<sequence>MLIVHIMLLFLYWRRTASTDLRHGTREHIHRLCVTCNAHAVNEFIRPNRFEEPYLSNTPASVFMTYYPISDLRNAADWRTSLMLISKKKKFCS</sequence>
<reference evidence="2" key="1">
    <citation type="journal article" date="2021" name="Nat. Commun.">
        <title>Genetic determinants of endophytism in the Arabidopsis root mycobiome.</title>
        <authorList>
            <person name="Mesny F."/>
            <person name="Miyauchi S."/>
            <person name="Thiergart T."/>
            <person name="Pickel B."/>
            <person name="Atanasova L."/>
            <person name="Karlsson M."/>
            <person name="Huettel B."/>
            <person name="Barry K.W."/>
            <person name="Haridas S."/>
            <person name="Chen C."/>
            <person name="Bauer D."/>
            <person name="Andreopoulos W."/>
            <person name="Pangilinan J."/>
            <person name="LaButti K."/>
            <person name="Riley R."/>
            <person name="Lipzen A."/>
            <person name="Clum A."/>
            <person name="Drula E."/>
            <person name="Henrissat B."/>
            <person name="Kohler A."/>
            <person name="Grigoriev I.V."/>
            <person name="Martin F.M."/>
            <person name="Hacquard S."/>
        </authorList>
    </citation>
    <scope>NUCLEOTIDE SEQUENCE</scope>
    <source>
        <strain evidence="2">MPI-CAGE-AT-0147</strain>
    </source>
</reference>
<organism evidence="2 3">
    <name type="scientific">Dactylonectria macrodidyma</name>
    <dbReference type="NCBI Taxonomy" id="307937"/>
    <lineage>
        <taxon>Eukaryota</taxon>
        <taxon>Fungi</taxon>
        <taxon>Dikarya</taxon>
        <taxon>Ascomycota</taxon>
        <taxon>Pezizomycotina</taxon>
        <taxon>Sordariomycetes</taxon>
        <taxon>Hypocreomycetidae</taxon>
        <taxon>Hypocreales</taxon>
        <taxon>Nectriaceae</taxon>
        <taxon>Dactylonectria</taxon>
    </lineage>
</organism>